<reference evidence="1 2" key="1">
    <citation type="submission" date="2015-08" db="EMBL/GenBank/DDBJ databases">
        <title>Whole genome sequence of Flavobacterium akiainvivens IK-1T, from decaying Wikstroemia oahuensis, an endemic Hawaiian shrub.</title>
        <authorList>
            <person name="Wan X."/>
            <person name="Hou S."/>
            <person name="Saito J."/>
            <person name="Donachie S."/>
        </authorList>
    </citation>
    <scope>NUCLEOTIDE SEQUENCE [LARGE SCALE GENOMIC DNA]</scope>
    <source>
        <strain evidence="1 2">IK-1</strain>
    </source>
</reference>
<evidence type="ECO:0000313" key="2">
    <source>
        <dbReference type="Proteomes" id="UP000037755"/>
    </source>
</evidence>
<dbReference type="PATRIC" id="fig|1202724.3.peg.1999"/>
<comment type="caution">
    <text evidence="1">The sequence shown here is derived from an EMBL/GenBank/DDBJ whole genome shotgun (WGS) entry which is preliminary data.</text>
</comment>
<organism evidence="1 2">
    <name type="scientific">Flavobacterium akiainvivens</name>
    <dbReference type="NCBI Taxonomy" id="1202724"/>
    <lineage>
        <taxon>Bacteria</taxon>
        <taxon>Pseudomonadati</taxon>
        <taxon>Bacteroidota</taxon>
        <taxon>Flavobacteriia</taxon>
        <taxon>Flavobacteriales</taxon>
        <taxon>Flavobacteriaceae</taxon>
        <taxon>Flavobacterium</taxon>
    </lineage>
</organism>
<sequence>MKACVHIVLLLFITFLSAPTIVSLLQDRNDDKVTVMISLEEEIQKEIKEIKVSPYQPFEFAYVPVQKKSALIISKNPHGHKTVSGDIFIPPPEHA</sequence>
<evidence type="ECO:0000313" key="1">
    <source>
        <dbReference type="EMBL" id="KOS06264.1"/>
    </source>
</evidence>
<protein>
    <submittedName>
        <fullName evidence="1">Uncharacterized protein</fullName>
    </submittedName>
</protein>
<dbReference type="EMBL" id="LIYD01000005">
    <property type="protein sequence ID" value="KOS06264.1"/>
    <property type="molecule type" value="Genomic_DNA"/>
</dbReference>
<dbReference type="OrthoDB" id="839726at2"/>
<accession>A0A0M8MD25</accession>
<keyword evidence="2" id="KW-1185">Reference proteome</keyword>
<dbReference type="AlphaFoldDB" id="A0A0M8MD25"/>
<name>A0A0M8MD25_9FLAO</name>
<dbReference type="Proteomes" id="UP000037755">
    <property type="component" value="Unassembled WGS sequence"/>
</dbReference>
<gene>
    <name evidence="1" type="ORF">AM493_09635</name>
</gene>
<proteinExistence type="predicted"/>
<dbReference type="STRING" id="1202724.AM493_09635"/>
<dbReference type="RefSeq" id="WP_054407760.1">
    <property type="nucleotide sequence ID" value="NZ_FOYA01000001.1"/>
</dbReference>